<dbReference type="Gene3D" id="3.30.1870.10">
    <property type="entry name" value="EreA-like, domain 2"/>
    <property type="match status" value="1"/>
</dbReference>
<dbReference type="InterPro" id="IPR007815">
    <property type="entry name" value="Emycin_Estase"/>
</dbReference>
<dbReference type="Pfam" id="PF05139">
    <property type="entry name" value="Erythro_esteras"/>
    <property type="match status" value="1"/>
</dbReference>
<feature type="chain" id="PRO_5014660554" evidence="1">
    <location>
        <begin position="19"/>
        <end position="612"/>
    </location>
</feature>
<proteinExistence type="predicted"/>
<evidence type="ECO:0000313" key="3">
    <source>
        <dbReference type="Proteomes" id="UP000236454"/>
    </source>
</evidence>
<dbReference type="GO" id="GO:0046677">
    <property type="term" value="P:response to antibiotic"/>
    <property type="evidence" value="ECO:0007669"/>
    <property type="project" value="InterPro"/>
</dbReference>
<dbReference type="Gene3D" id="1.20.1440.30">
    <property type="entry name" value="Biosynthetic Protein domain"/>
    <property type="match status" value="1"/>
</dbReference>
<dbReference type="OrthoDB" id="1466424at2"/>
<protein>
    <submittedName>
        <fullName evidence="2">Erythromycin esterase</fullName>
    </submittedName>
</protein>
<dbReference type="Proteomes" id="UP000236454">
    <property type="component" value="Unassembled WGS sequence"/>
</dbReference>
<keyword evidence="3" id="KW-1185">Reference proteome</keyword>
<reference evidence="2 3" key="1">
    <citation type="submission" date="2016-10" db="EMBL/GenBank/DDBJ databases">
        <authorList>
            <person name="de Groot N.N."/>
        </authorList>
    </citation>
    <scope>NUCLEOTIDE SEQUENCE [LARGE SCALE GENOMIC DNA]</scope>
    <source>
        <strain evidence="2 3">CGMCC 1.7005</strain>
    </source>
</reference>
<evidence type="ECO:0000256" key="1">
    <source>
        <dbReference type="SAM" id="SignalP"/>
    </source>
</evidence>
<dbReference type="AlphaFoldDB" id="A0A1I6Y5X8"/>
<dbReference type="RefSeq" id="WP_090246338.1">
    <property type="nucleotide sequence ID" value="NZ_FPAS01000001.1"/>
</dbReference>
<dbReference type="Gene3D" id="3.40.1660.10">
    <property type="entry name" value="EreA-like (biosynthetic domain)"/>
    <property type="match status" value="1"/>
</dbReference>
<dbReference type="EMBL" id="FPAS01000001">
    <property type="protein sequence ID" value="SFT46005.1"/>
    <property type="molecule type" value="Genomic_DNA"/>
</dbReference>
<gene>
    <name evidence="2" type="ORF">SAMN05216474_0684</name>
</gene>
<name>A0A1I6Y5X8_9FLAO</name>
<feature type="signal peptide" evidence="1">
    <location>
        <begin position="1"/>
        <end position="18"/>
    </location>
</feature>
<dbReference type="SUPFAM" id="SSF159501">
    <property type="entry name" value="EreA/ChaN-like"/>
    <property type="match status" value="1"/>
</dbReference>
<accession>A0A1I6Y5X8</accession>
<evidence type="ECO:0000313" key="2">
    <source>
        <dbReference type="EMBL" id="SFT46005.1"/>
    </source>
</evidence>
<sequence>MKNVALILSLFVASLTFAQEVEGLQKIQLDSSAQYDGFEVFDDYVGDKRMVFSGENHRYSFSNNSLKYKQAMYLYDKGFRYLTIELGEGIGYLCNEYIHTGDEQLLKLLFRSDNYEGYPMYWLLERLKNFNQGKEEANQIKMVGLDYTRYPTYSLDAMAYILEKNNLQDSLPIYYEDIRVIANAQDSEDEYGFQEGTRRIETFDITANFKSYTNKLFQLSVKKLLLEYAQDRKEFQRLLPEDEFKKFDFLMHEIDITLDWYRGDGMTYQIHTGRERHLAQKAKDILKSDSTAKISGQFGRCHIRNDEFSFPCYSIDLDSFVRRIQKDSLYEKEVAIIPIIYLNEDDVALHENTTVRKLKHVLEKGNIYIYQTKAELLEYKEEEKKPKFYYINTMNVMEDKLFSNKESKDELLKDYKDNFEEVSILEMSVSQRMVNYKNLNNDLGFNFITSNNPSLSLGYFYSTGTNHINFRFNYTLPVEASLDSASYKYTQWSVSENIGFNSIFVKNFSLYHGLKLEAGQAKLREELVVGKDEFLYGFDTEKRTYKNPFFNLGLTTGFHLKFFPVTLFLEASYMVDVTQKKWRNRSIISQSSELSFSGLELRAGLAFYLREN</sequence>
<organism evidence="2 3">
    <name type="scientific">Lishizhenia tianjinensis</name>
    <dbReference type="NCBI Taxonomy" id="477690"/>
    <lineage>
        <taxon>Bacteria</taxon>
        <taxon>Pseudomonadati</taxon>
        <taxon>Bacteroidota</taxon>
        <taxon>Flavobacteriia</taxon>
        <taxon>Flavobacteriales</taxon>
        <taxon>Crocinitomicaceae</taxon>
        <taxon>Lishizhenia</taxon>
    </lineage>
</organism>
<keyword evidence="1" id="KW-0732">Signal</keyword>
<dbReference type="STRING" id="477690.SAMN05216474_0684"/>